<sequence length="192" mass="21452">MRTTIVVDDDPATKSLFEQALEHIDHGYRTAFSADTRIRPSRLVITTARTGEVVCATSIRCHDETFFSQQYLDLPVSELLSRRTGLAVVPATILEVGGFACRSPFAAYPTLRAVFQWGRERGIGWGLFTATTEVRRLIQRARIKPLMLAPADPGRVQDPGQWGDYYSHDPWVCAFRDPVQTADPAMPRAETA</sequence>
<reference evidence="1 2" key="1">
    <citation type="submission" date="2019-05" db="EMBL/GenBank/DDBJ databases">
        <title>Marivita sp. nov. isolated from sea sediment.</title>
        <authorList>
            <person name="Kim W."/>
        </authorList>
    </citation>
    <scope>NUCLEOTIDE SEQUENCE [LARGE SCALE GENOMIC DNA]</scope>
    <source>
        <strain evidence="1 2">CAU 1492</strain>
    </source>
</reference>
<name>A0ABY2X704_9RHOB</name>
<comment type="caution">
    <text evidence="1">The sequence shown here is derived from an EMBL/GenBank/DDBJ whole genome shotgun (WGS) entry which is preliminary data.</text>
</comment>
<proteinExistence type="predicted"/>
<keyword evidence="2" id="KW-1185">Reference proteome</keyword>
<dbReference type="InterPro" id="IPR022050">
    <property type="entry name" value="T_hemolysin"/>
</dbReference>
<dbReference type="EMBL" id="VCPC01000003">
    <property type="protein sequence ID" value="TMV11560.1"/>
    <property type="molecule type" value="Genomic_DNA"/>
</dbReference>
<dbReference type="RefSeq" id="WP_138864625.1">
    <property type="nucleotide sequence ID" value="NZ_VCPC01000003.1"/>
</dbReference>
<evidence type="ECO:0000313" key="1">
    <source>
        <dbReference type="EMBL" id="TMV11560.1"/>
    </source>
</evidence>
<accession>A0ABY2X704</accession>
<gene>
    <name evidence="1" type="ORF">FGK64_14885</name>
</gene>
<organism evidence="1 2">
    <name type="scientific">Arenibacterium halophilum</name>
    <dbReference type="NCBI Taxonomy" id="2583821"/>
    <lineage>
        <taxon>Bacteria</taxon>
        <taxon>Pseudomonadati</taxon>
        <taxon>Pseudomonadota</taxon>
        <taxon>Alphaproteobacteria</taxon>
        <taxon>Rhodobacterales</taxon>
        <taxon>Paracoccaceae</taxon>
        <taxon>Arenibacterium</taxon>
    </lineage>
</organism>
<protein>
    <recommendedName>
        <fullName evidence="3">Thermostable hemolysin</fullName>
    </recommendedName>
</protein>
<dbReference type="Pfam" id="PF12261">
    <property type="entry name" value="T_hemolysin"/>
    <property type="match status" value="1"/>
</dbReference>
<dbReference type="Proteomes" id="UP001191082">
    <property type="component" value="Unassembled WGS sequence"/>
</dbReference>
<evidence type="ECO:0008006" key="3">
    <source>
        <dbReference type="Google" id="ProtNLM"/>
    </source>
</evidence>
<evidence type="ECO:0000313" key="2">
    <source>
        <dbReference type="Proteomes" id="UP001191082"/>
    </source>
</evidence>